<dbReference type="InterPro" id="IPR036732">
    <property type="entry name" value="AFP_Neu5c_C_sf"/>
</dbReference>
<dbReference type="InterPro" id="IPR006190">
    <property type="entry name" value="SAF_AFP_Neu5Ac"/>
</dbReference>
<organism evidence="2 3">
    <name type="scientific">Caldimonas thermodepolymerans</name>
    <dbReference type="NCBI Taxonomy" id="215580"/>
    <lineage>
        <taxon>Bacteria</taxon>
        <taxon>Pseudomonadati</taxon>
        <taxon>Pseudomonadota</taxon>
        <taxon>Betaproteobacteria</taxon>
        <taxon>Burkholderiales</taxon>
        <taxon>Sphaerotilaceae</taxon>
        <taxon>Caldimonas</taxon>
    </lineage>
</organism>
<dbReference type="PROSITE" id="PS50844">
    <property type="entry name" value="AFP_LIKE"/>
    <property type="match status" value="1"/>
</dbReference>
<dbReference type="NCBIfam" id="TIGR03586">
    <property type="entry name" value="PseI"/>
    <property type="match status" value="1"/>
</dbReference>
<dbReference type="InterPro" id="IPR020030">
    <property type="entry name" value="Pseudaminic_synth_PseI"/>
</dbReference>
<feature type="non-terminal residue" evidence="2">
    <location>
        <position position="385"/>
    </location>
</feature>
<dbReference type="CDD" id="cd11615">
    <property type="entry name" value="SAF_NeuB_like"/>
    <property type="match status" value="1"/>
</dbReference>
<dbReference type="AlphaFoldDB" id="A0AA46DC85"/>
<dbReference type="Gene3D" id="3.20.20.70">
    <property type="entry name" value="Aldolase class I"/>
    <property type="match status" value="1"/>
</dbReference>
<accession>A0AA46DC85</accession>
<dbReference type="Proteomes" id="UP000294772">
    <property type="component" value="Unassembled WGS sequence"/>
</dbReference>
<gene>
    <name evidence="2" type="ORF">EV676_1091</name>
</gene>
<dbReference type="RefSeq" id="WP_132765891.1">
    <property type="nucleotide sequence ID" value="NZ_SLXF01000009.1"/>
</dbReference>
<evidence type="ECO:0000259" key="1">
    <source>
        <dbReference type="PROSITE" id="PS50844"/>
    </source>
</evidence>
<dbReference type="InterPro" id="IPR013974">
    <property type="entry name" value="SAF"/>
</dbReference>
<dbReference type="PANTHER" id="PTHR42966:SF2">
    <property type="entry name" value="PSEUDAMINIC ACID SYNTHASE"/>
    <property type="match status" value="1"/>
</dbReference>
<proteinExistence type="predicted"/>
<name>A0AA46DC85_9BURK</name>
<comment type="caution">
    <text evidence="2">The sequence shown here is derived from an EMBL/GenBank/DDBJ whole genome shotgun (WGS) entry which is preliminary data.</text>
</comment>
<dbReference type="GO" id="GO:0016051">
    <property type="term" value="P:carbohydrate biosynthetic process"/>
    <property type="evidence" value="ECO:0007669"/>
    <property type="project" value="InterPro"/>
</dbReference>
<dbReference type="Pfam" id="PF03102">
    <property type="entry name" value="NeuB"/>
    <property type="match status" value="1"/>
</dbReference>
<feature type="domain" description="AFP-like" evidence="1">
    <location>
        <begin position="295"/>
        <end position="353"/>
    </location>
</feature>
<dbReference type="EMBL" id="SLXF01000009">
    <property type="protein sequence ID" value="TCP04915.1"/>
    <property type="molecule type" value="Genomic_DNA"/>
</dbReference>
<sequence length="385" mass="41892">MNNIPSIRIDGRRIAADEPPYVIAELSANHNGKLETALRIVEEAKKAGADAVKLQTYRPDTITLDSDAPEFQIQGGLWDGKTLYALYQEAHMPWDWHRPLFDRARELGITIFSSPFDTTAVDLLEELGAPAYKIASFEAVDLPLIRYVASTGKPMIISTGMADAEEIQEAIDAARAGGCKELAILHCVSGYPAPAEDYNLRTLPDMIRRFGVVTGLSDHTLDNTTAIASVALGASIIEKHFTLDRNGGGPDDSFSLEPPELQALCRDARTAWRALGRVDYGRKSSEQGNVQFRRSLYFVKDLRAGDVVTANSIRSVRPGYGAPPKLLDFVIGRTVLTDVAANTPVSLQVLSDDGSSSFRVEPNSHNDSWSSSPVGMCAGRWPACA</sequence>
<evidence type="ECO:0000313" key="2">
    <source>
        <dbReference type="EMBL" id="TCP04915.1"/>
    </source>
</evidence>
<reference evidence="2 3" key="1">
    <citation type="submission" date="2019-03" db="EMBL/GenBank/DDBJ databases">
        <title>Genomic Encyclopedia of Type Strains, Phase IV (KMG-IV): sequencing the most valuable type-strain genomes for metagenomic binning, comparative biology and taxonomic classification.</title>
        <authorList>
            <person name="Goeker M."/>
        </authorList>
    </citation>
    <scope>NUCLEOTIDE SEQUENCE [LARGE SCALE GENOMIC DNA]</scope>
    <source>
        <strain evidence="2 3">DSM 15264</strain>
    </source>
</reference>
<dbReference type="InterPro" id="IPR013132">
    <property type="entry name" value="PseI/NeuA/B-like_N"/>
</dbReference>
<protein>
    <submittedName>
        <fullName evidence="2">N-acetylneuraminate synthase</fullName>
    </submittedName>
</protein>
<dbReference type="GO" id="GO:0047444">
    <property type="term" value="F:N-acylneuraminate-9-phosphate synthase activity"/>
    <property type="evidence" value="ECO:0007669"/>
    <property type="project" value="TreeGrafter"/>
</dbReference>
<dbReference type="Pfam" id="PF08666">
    <property type="entry name" value="SAF"/>
    <property type="match status" value="1"/>
</dbReference>
<dbReference type="SMART" id="SM00858">
    <property type="entry name" value="SAF"/>
    <property type="match status" value="1"/>
</dbReference>
<dbReference type="InterPro" id="IPR057736">
    <property type="entry name" value="SAF_PseI/NeuA/NeuB"/>
</dbReference>
<dbReference type="InterPro" id="IPR051690">
    <property type="entry name" value="PseI-like"/>
</dbReference>
<dbReference type="Gene3D" id="3.90.1210.10">
    <property type="entry name" value="Antifreeze-like/N-acetylneuraminic acid synthase C-terminal domain"/>
    <property type="match status" value="1"/>
</dbReference>
<dbReference type="PANTHER" id="PTHR42966">
    <property type="entry name" value="N-ACETYLNEURAMINATE SYNTHASE"/>
    <property type="match status" value="1"/>
</dbReference>
<dbReference type="InterPro" id="IPR013785">
    <property type="entry name" value="Aldolase_TIM"/>
</dbReference>
<evidence type="ECO:0000313" key="3">
    <source>
        <dbReference type="Proteomes" id="UP000294772"/>
    </source>
</evidence>
<dbReference type="SUPFAM" id="SSF51269">
    <property type="entry name" value="AFP III-like domain"/>
    <property type="match status" value="1"/>
</dbReference>
<dbReference type="SUPFAM" id="SSF51569">
    <property type="entry name" value="Aldolase"/>
    <property type="match status" value="1"/>
</dbReference>